<keyword evidence="2" id="KW-1185">Reference proteome</keyword>
<dbReference type="Pfam" id="PF13650">
    <property type="entry name" value="Asp_protease_2"/>
    <property type="match status" value="1"/>
</dbReference>
<dbReference type="PANTHER" id="PTHR47331:SF5">
    <property type="entry name" value="RIBONUCLEASE H"/>
    <property type="match status" value="1"/>
</dbReference>
<dbReference type="InterPro" id="IPR008042">
    <property type="entry name" value="Retrotrans_Pao"/>
</dbReference>
<evidence type="ECO:0008006" key="3">
    <source>
        <dbReference type="Google" id="ProtNLM"/>
    </source>
</evidence>
<organism evidence="1 2">
    <name type="scientific">Trichinella zimbabwensis</name>
    <dbReference type="NCBI Taxonomy" id="268475"/>
    <lineage>
        <taxon>Eukaryota</taxon>
        <taxon>Metazoa</taxon>
        <taxon>Ecdysozoa</taxon>
        <taxon>Nematoda</taxon>
        <taxon>Enoplea</taxon>
        <taxon>Dorylaimia</taxon>
        <taxon>Trichinellida</taxon>
        <taxon>Trichinellidae</taxon>
        <taxon>Trichinella</taxon>
    </lineage>
</organism>
<dbReference type="AlphaFoldDB" id="A0A0V1GUG0"/>
<dbReference type="Pfam" id="PF05380">
    <property type="entry name" value="Peptidase_A17"/>
    <property type="match status" value="1"/>
</dbReference>
<evidence type="ECO:0000313" key="1">
    <source>
        <dbReference type="EMBL" id="KRZ02024.1"/>
    </source>
</evidence>
<dbReference type="Proteomes" id="UP000055024">
    <property type="component" value="Unassembled WGS sequence"/>
</dbReference>
<dbReference type="SUPFAM" id="SSF50630">
    <property type="entry name" value="Acid proteases"/>
    <property type="match status" value="1"/>
</dbReference>
<comment type="caution">
    <text evidence="1">The sequence shown here is derived from an EMBL/GenBank/DDBJ whole genome shotgun (WGS) entry which is preliminary data.</text>
</comment>
<dbReference type="STRING" id="268475.A0A0V1GUG0"/>
<name>A0A0V1GUG0_9BILA</name>
<dbReference type="Gene3D" id="2.40.70.10">
    <property type="entry name" value="Acid Proteases"/>
    <property type="match status" value="1"/>
</dbReference>
<dbReference type="InterPro" id="IPR021109">
    <property type="entry name" value="Peptidase_aspartic_dom_sf"/>
</dbReference>
<dbReference type="EMBL" id="JYDP01000247">
    <property type="protein sequence ID" value="KRZ02024.1"/>
    <property type="molecule type" value="Genomic_DNA"/>
</dbReference>
<sequence length="336" mass="37625">MNDGWPERHLDRAYTRPLCGATLRMVGQRNVSHATNGGPERAPEIKKLSIPRLELMVAALLCARLVCYVRKDLALDVEICHCWSDSKVALGWINGDANRWKPFVANRVREVQALTPPQWWRYCPSEDNPADRASQGDLQKFLHFAQLQADTLTLGGGRSREFEGGEHGNYVVVSCLLDTGSEGSFIRKDLADALGLTRPYENVCLVTVGGNPRTERVWPPSVKAARMSTCHPSVLQENPATSRRLQDWPHLDAVLQQDQLKERSLVVDVLIGLDHYFKFVSDHVRRGKTGGPVAVETLLSWVVWERTGPLPTGKVAFLLTKIEDSADATLRKIWET</sequence>
<protein>
    <recommendedName>
        <fullName evidence="3">Peptidase aspartic putative domain-containing protein</fullName>
    </recommendedName>
</protein>
<proteinExistence type="predicted"/>
<accession>A0A0V1GUG0</accession>
<reference evidence="1 2" key="1">
    <citation type="submission" date="2015-01" db="EMBL/GenBank/DDBJ databases">
        <title>Evolution of Trichinella species and genotypes.</title>
        <authorList>
            <person name="Korhonen P.K."/>
            <person name="Edoardo P."/>
            <person name="Giuseppe L.R."/>
            <person name="Gasser R.B."/>
        </authorList>
    </citation>
    <scope>NUCLEOTIDE SEQUENCE [LARGE SCALE GENOMIC DNA]</scope>
    <source>
        <strain evidence="1">ISS1029</strain>
    </source>
</reference>
<gene>
    <name evidence="1" type="ORF">T11_10903</name>
</gene>
<dbReference type="OrthoDB" id="5987340at2759"/>
<evidence type="ECO:0000313" key="2">
    <source>
        <dbReference type="Proteomes" id="UP000055024"/>
    </source>
</evidence>
<dbReference type="PANTHER" id="PTHR47331">
    <property type="entry name" value="PHD-TYPE DOMAIN-CONTAINING PROTEIN"/>
    <property type="match status" value="1"/>
</dbReference>